<sequence>MKHIILTLLLSFTLFSCNSAPENFNATLAWQEFEQVFNQDYAYRDTAGVEVDTLIAQYKAKALLTTTESDFVNVVQVFMRYFRDPHLSIYPNSKKGYSVTPTGADIWVEAKDGKYFIVDIKTASAANKSGMAVNSEIISVDGLTAEAAISKVFGGISTGLSTKQKVWGLNIALGGIRNQPRVITVSMDNKLHTYQLAATYDEVIRSYSDPTLSFKKIDNLGYIRFNNSLGNTDTVDAFENAIEQLINTQGLILDLRNIPSGGNTGVAEPILGHFVDQETTYQLYQRQRNGINFQQAEMESATAEPSSPYYSKPFVVLVGRWTGSIGEGMMIGLDVLGAKAIIGAPAADLLGGIKNVTLEHSNTVVDLAFERMFHVNGTYREDFQATIKLTSADWGKEGADPALETAINFLAQEARK</sequence>
<dbReference type="InterPro" id="IPR005151">
    <property type="entry name" value="Tail-specific_protease"/>
</dbReference>
<proteinExistence type="predicted"/>
<dbReference type="PATRIC" id="fig|28229.3.peg.2586"/>
<dbReference type="GO" id="GO:0008236">
    <property type="term" value="F:serine-type peptidase activity"/>
    <property type="evidence" value="ECO:0007669"/>
    <property type="project" value="InterPro"/>
</dbReference>
<dbReference type="Gene3D" id="3.90.226.10">
    <property type="entry name" value="2-enoyl-CoA Hydratase, Chain A, domain 1"/>
    <property type="match status" value="1"/>
</dbReference>
<feature type="chain" id="PRO_5001949283" evidence="1">
    <location>
        <begin position="20"/>
        <end position="416"/>
    </location>
</feature>
<dbReference type="Gene3D" id="3.30.750.44">
    <property type="match status" value="1"/>
</dbReference>
<protein>
    <submittedName>
        <fullName evidence="3">Peptidase S41</fullName>
    </submittedName>
</protein>
<reference evidence="3 4" key="1">
    <citation type="submission" date="2014-08" db="EMBL/GenBank/DDBJ databases">
        <title>Genomic and Phenotypic Diversity of Colwellia psychrerythraea strains from Disparate Marine Basins.</title>
        <authorList>
            <person name="Techtmann S.M."/>
            <person name="Stelling S.C."/>
            <person name="Utturkar S.M."/>
            <person name="Alshibli N."/>
            <person name="Harris A."/>
            <person name="Brown S.D."/>
            <person name="Hazen T.C."/>
        </authorList>
    </citation>
    <scope>NUCLEOTIDE SEQUENCE [LARGE SCALE GENOMIC DNA]</scope>
    <source>
        <strain evidence="3 4">GAB14E</strain>
    </source>
</reference>
<dbReference type="SUPFAM" id="SSF52096">
    <property type="entry name" value="ClpP/crotonase"/>
    <property type="match status" value="1"/>
</dbReference>
<dbReference type="OrthoDB" id="9812068at2"/>
<feature type="signal peptide" evidence="1">
    <location>
        <begin position="1"/>
        <end position="19"/>
    </location>
</feature>
<evidence type="ECO:0000313" key="3">
    <source>
        <dbReference type="EMBL" id="KGJ92278.1"/>
    </source>
</evidence>
<dbReference type="RefSeq" id="WP_033082610.1">
    <property type="nucleotide sequence ID" value="NZ_JQEC01000034.1"/>
</dbReference>
<dbReference type="AlphaFoldDB" id="A0A099KRJ5"/>
<evidence type="ECO:0000313" key="4">
    <source>
        <dbReference type="Proteomes" id="UP000029868"/>
    </source>
</evidence>
<feature type="domain" description="Tail specific protease" evidence="2">
    <location>
        <begin position="189"/>
        <end position="406"/>
    </location>
</feature>
<gene>
    <name evidence="3" type="ORF">GAB14E_2866</name>
</gene>
<dbReference type="SMART" id="SM00245">
    <property type="entry name" value="TSPc"/>
    <property type="match status" value="1"/>
</dbReference>
<organism evidence="3 4">
    <name type="scientific">Colwellia psychrerythraea</name>
    <name type="common">Vibrio psychroerythus</name>
    <dbReference type="NCBI Taxonomy" id="28229"/>
    <lineage>
        <taxon>Bacteria</taxon>
        <taxon>Pseudomonadati</taxon>
        <taxon>Pseudomonadota</taxon>
        <taxon>Gammaproteobacteria</taxon>
        <taxon>Alteromonadales</taxon>
        <taxon>Colwelliaceae</taxon>
        <taxon>Colwellia</taxon>
    </lineage>
</organism>
<dbReference type="GO" id="GO:0006508">
    <property type="term" value="P:proteolysis"/>
    <property type="evidence" value="ECO:0007669"/>
    <property type="project" value="InterPro"/>
</dbReference>
<name>A0A099KRJ5_COLPS</name>
<dbReference type="PANTHER" id="PTHR11261:SF3">
    <property type="entry name" value="RETINOL-BINDING PROTEIN 3"/>
    <property type="match status" value="1"/>
</dbReference>
<dbReference type="InterPro" id="IPR029045">
    <property type="entry name" value="ClpP/crotonase-like_dom_sf"/>
</dbReference>
<dbReference type="EMBL" id="JQEC01000034">
    <property type="protein sequence ID" value="KGJ92278.1"/>
    <property type="molecule type" value="Genomic_DNA"/>
</dbReference>
<evidence type="ECO:0000256" key="1">
    <source>
        <dbReference type="SAM" id="SignalP"/>
    </source>
</evidence>
<dbReference type="Pfam" id="PF03572">
    <property type="entry name" value="Peptidase_S41"/>
    <property type="match status" value="1"/>
</dbReference>
<accession>A0A099KRJ5</accession>
<evidence type="ECO:0000259" key="2">
    <source>
        <dbReference type="SMART" id="SM00245"/>
    </source>
</evidence>
<dbReference type="PANTHER" id="PTHR11261">
    <property type="entry name" value="INTERPHOTORECEPTOR RETINOID-BINDING PROTEIN"/>
    <property type="match status" value="1"/>
</dbReference>
<dbReference type="Proteomes" id="UP000029868">
    <property type="component" value="Unassembled WGS sequence"/>
</dbReference>
<comment type="caution">
    <text evidence="3">The sequence shown here is derived from an EMBL/GenBank/DDBJ whole genome shotgun (WGS) entry which is preliminary data.</text>
</comment>
<dbReference type="PROSITE" id="PS51257">
    <property type="entry name" value="PROKAR_LIPOPROTEIN"/>
    <property type="match status" value="1"/>
</dbReference>
<keyword evidence="1" id="KW-0732">Signal</keyword>